<keyword evidence="3 5" id="KW-1133">Transmembrane helix</keyword>
<dbReference type="Gene3D" id="1.20.1560.10">
    <property type="entry name" value="ABC transporter type 1, transmembrane domain"/>
    <property type="match status" value="1"/>
</dbReference>
<evidence type="ECO:0000256" key="5">
    <source>
        <dbReference type="SAM" id="Phobius"/>
    </source>
</evidence>
<keyword evidence="4 5" id="KW-0472">Membrane</keyword>
<dbReference type="AlphaFoldDB" id="A0AAE9ZAX9"/>
<dbReference type="GO" id="GO:0140359">
    <property type="term" value="F:ABC-type transporter activity"/>
    <property type="evidence" value="ECO:0007669"/>
    <property type="project" value="InterPro"/>
</dbReference>
<gene>
    <name evidence="7" type="ORF">SG34_014850</name>
</gene>
<reference evidence="7 8" key="1">
    <citation type="journal article" date="2015" name="Genome Announc.">
        <title>Draft Genome Sequences of Marine Isolates of Thalassomonas viridans and Thalassomonas actiniarum.</title>
        <authorList>
            <person name="Olonade I."/>
            <person name="van Zyl L.J."/>
            <person name="Trindade M."/>
        </authorList>
    </citation>
    <scope>NUCLEOTIDE SEQUENCE [LARGE SCALE GENOMIC DNA]</scope>
    <source>
        <strain evidence="7 8">XOM25</strain>
    </source>
</reference>
<keyword evidence="2 5" id="KW-0812">Transmembrane</keyword>
<dbReference type="GO" id="GO:0005524">
    <property type="term" value="F:ATP binding"/>
    <property type="evidence" value="ECO:0007669"/>
    <property type="project" value="InterPro"/>
</dbReference>
<reference evidence="7 8" key="2">
    <citation type="journal article" date="2022" name="Mar. Drugs">
        <title>Bioassay-Guided Fractionation Leads to the Detection of Cholic Acid Generated by the Rare Thalassomonas sp.</title>
        <authorList>
            <person name="Pheiffer F."/>
            <person name="Schneider Y.K."/>
            <person name="Hansen E.H."/>
            <person name="Andersen J.H."/>
            <person name="Isaksson J."/>
            <person name="Busche T."/>
            <person name="R C."/>
            <person name="Kalinowski J."/>
            <person name="Zyl L.V."/>
            <person name="Trindade M."/>
        </authorList>
    </citation>
    <scope>NUCLEOTIDE SEQUENCE [LARGE SCALE GENOMIC DNA]</scope>
    <source>
        <strain evidence="7 8">XOM25</strain>
    </source>
</reference>
<organism evidence="7 8">
    <name type="scientific">Thalassomonas viridans</name>
    <dbReference type="NCBI Taxonomy" id="137584"/>
    <lineage>
        <taxon>Bacteria</taxon>
        <taxon>Pseudomonadati</taxon>
        <taxon>Pseudomonadota</taxon>
        <taxon>Gammaproteobacteria</taxon>
        <taxon>Alteromonadales</taxon>
        <taxon>Colwelliaceae</taxon>
        <taxon>Thalassomonas</taxon>
    </lineage>
</organism>
<dbReference type="Proteomes" id="UP000032352">
    <property type="component" value="Chromosome"/>
</dbReference>
<feature type="transmembrane region" description="Helical" evidence="5">
    <location>
        <begin position="122"/>
        <end position="140"/>
    </location>
</feature>
<evidence type="ECO:0000256" key="2">
    <source>
        <dbReference type="ARBA" id="ARBA00022692"/>
    </source>
</evidence>
<evidence type="ECO:0000256" key="4">
    <source>
        <dbReference type="ARBA" id="ARBA00023136"/>
    </source>
</evidence>
<keyword evidence="8" id="KW-1185">Reference proteome</keyword>
<dbReference type="EMBL" id="CP059733">
    <property type="protein sequence ID" value="WDE08057.1"/>
    <property type="molecule type" value="Genomic_DNA"/>
</dbReference>
<evidence type="ECO:0000313" key="7">
    <source>
        <dbReference type="EMBL" id="WDE08057.1"/>
    </source>
</evidence>
<dbReference type="SUPFAM" id="SSF90123">
    <property type="entry name" value="ABC transporter transmembrane region"/>
    <property type="match status" value="1"/>
</dbReference>
<evidence type="ECO:0000313" key="8">
    <source>
        <dbReference type="Proteomes" id="UP000032352"/>
    </source>
</evidence>
<feature type="transmembrane region" description="Helical" evidence="5">
    <location>
        <begin position="212"/>
        <end position="232"/>
    </location>
</feature>
<protein>
    <recommendedName>
        <fullName evidence="6">ABC transmembrane type-1 domain-containing protein</fullName>
    </recommendedName>
</protein>
<feature type="transmembrane region" description="Helical" evidence="5">
    <location>
        <begin position="21"/>
        <end position="45"/>
    </location>
</feature>
<evidence type="ECO:0000256" key="3">
    <source>
        <dbReference type="ARBA" id="ARBA00022989"/>
    </source>
</evidence>
<proteinExistence type="predicted"/>
<accession>A0AAE9ZAX9</accession>
<feature type="domain" description="ABC transmembrane type-1" evidence="6">
    <location>
        <begin position="12"/>
        <end position="242"/>
    </location>
</feature>
<dbReference type="KEGG" id="tvd:SG34_014850"/>
<dbReference type="Pfam" id="PF13748">
    <property type="entry name" value="ABC_membrane_3"/>
    <property type="match status" value="1"/>
</dbReference>
<comment type="subcellular location">
    <subcellularLocation>
        <location evidence="1">Cell membrane</location>
        <topology evidence="1">Multi-pass membrane protein</topology>
    </subcellularLocation>
</comment>
<evidence type="ECO:0000256" key="1">
    <source>
        <dbReference type="ARBA" id="ARBA00004651"/>
    </source>
</evidence>
<sequence length="294" mass="33252">MMSAKQLGILAIIQRFPVKLTCTWLLVVLENILLALVPLYIGFAIDDLLAGEINKLMHMAGLLVLLTLFSVLRRIYDTRTYGDIKVSLGMAVDDRNDKQPVSVRNARQDMARELVDFLEHELPQLMTAVIQILVTLVVLSSFHWHLAGSALALTLTMLFIYALFDKRFYLLNGELNSQMEKQVEILKTGSRPLLAHLRRLKKYEVKLSDTEAVVYGLIFLLVCAFVVTNLWQAAGLMELSSGKIFSIVSYSWEYAEAAILLPVSLQTWSRLKNITQRLNTSQTDEKQMLAESTS</sequence>
<feature type="transmembrane region" description="Helical" evidence="5">
    <location>
        <begin position="57"/>
        <end position="76"/>
    </location>
</feature>
<name>A0AAE9ZAX9_9GAMM</name>
<dbReference type="RefSeq" id="WP_044840135.1">
    <property type="nucleotide sequence ID" value="NZ_CP059733.1"/>
</dbReference>
<dbReference type="InterPro" id="IPR036640">
    <property type="entry name" value="ABC1_TM_sf"/>
</dbReference>
<feature type="transmembrane region" description="Helical" evidence="5">
    <location>
        <begin position="146"/>
        <end position="164"/>
    </location>
</feature>
<dbReference type="GO" id="GO:0005886">
    <property type="term" value="C:plasma membrane"/>
    <property type="evidence" value="ECO:0007669"/>
    <property type="project" value="UniProtKB-SubCell"/>
</dbReference>
<evidence type="ECO:0000259" key="6">
    <source>
        <dbReference type="Pfam" id="PF13748"/>
    </source>
</evidence>
<dbReference type="InterPro" id="IPR011527">
    <property type="entry name" value="ABC1_TM_dom"/>
</dbReference>